<organism evidence="1 2">
    <name type="scientific">Evansella cellulosilytica (strain ATCC 21833 / DSM 2522 / FERM P-1141 / JCM 9156 / N-4)</name>
    <name type="common">Bacillus cellulosilyticus</name>
    <dbReference type="NCBI Taxonomy" id="649639"/>
    <lineage>
        <taxon>Bacteria</taxon>
        <taxon>Bacillati</taxon>
        <taxon>Bacillota</taxon>
        <taxon>Bacilli</taxon>
        <taxon>Bacillales</taxon>
        <taxon>Bacillaceae</taxon>
        <taxon>Evansella</taxon>
    </lineage>
</organism>
<reference evidence="1" key="1">
    <citation type="submission" date="2010-12" db="EMBL/GenBank/DDBJ databases">
        <title>Complete sequence of Bacillus cellulosilyticus DSM 2522.</title>
        <authorList>
            <consortium name="US DOE Joint Genome Institute"/>
            <person name="Lucas S."/>
            <person name="Copeland A."/>
            <person name="Lapidus A."/>
            <person name="Cheng J.-F."/>
            <person name="Bruce D."/>
            <person name="Goodwin L."/>
            <person name="Pitluck S."/>
            <person name="Chertkov O."/>
            <person name="Detter J.C."/>
            <person name="Han C."/>
            <person name="Tapia R."/>
            <person name="Land M."/>
            <person name="Hauser L."/>
            <person name="Jeffries C."/>
            <person name="Kyrpides N."/>
            <person name="Ivanova N."/>
            <person name="Mikhailova N."/>
            <person name="Brumm P."/>
            <person name="Mead D."/>
            <person name="Woyke T."/>
        </authorList>
    </citation>
    <scope>NUCLEOTIDE SEQUENCE [LARGE SCALE GENOMIC DNA]</scope>
    <source>
        <strain evidence="1">DSM 2522</strain>
    </source>
</reference>
<accession>E6TZ47</accession>
<dbReference type="Proteomes" id="UP000001401">
    <property type="component" value="Chromosome"/>
</dbReference>
<evidence type="ECO:0008006" key="3">
    <source>
        <dbReference type="Google" id="ProtNLM"/>
    </source>
</evidence>
<evidence type="ECO:0000313" key="1">
    <source>
        <dbReference type="EMBL" id="ADU32490.1"/>
    </source>
</evidence>
<dbReference type="HOGENOM" id="CLU_2505776_0_0_9"/>
<dbReference type="KEGG" id="bco:Bcell_4263"/>
<dbReference type="EMBL" id="CP002394">
    <property type="protein sequence ID" value="ADU32490.1"/>
    <property type="molecule type" value="Genomic_DNA"/>
</dbReference>
<proteinExistence type="predicted"/>
<keyword evidence="2" id="KW-1185">Reference proteome</keyword>
<protein>
    <recommendedName>
        <fullName evidence="3">Thioredoxin-like fold domain-containing protein</fullName>
    </recommendedName>
</protein>
<sequence length="85" mass="9859">MTIAMKIEVFIQNLESDHCFIEDVKATACSDCEIKLYHERDNEFAEKRDFYSIQHLPSVVINGKIVDHDKLIKANKGKSCREKTE</sequence>
<name>E6TZ47_EVAC2</name>
<dbReference type="OrthoDB" id="2080764at2"/>
<dbReference type="AlphaFoldDB" id="E6TZ47"/>
<gene>
    <name evidence="1" type="ordered locus">Bcell_4263</name>
</gene>
<evidence type="ECO:0000313" key="2">
    <source>
        <dbReference type="Proteomes" id="UP000001401"/>
    </source>
</evidence>
<dbReference type="RefSeq" id="WP_013490816.1">
    <property type="nucleotide sequence ID" value="NC_014829.1"/>
</dbReference>